<proteinExistence type="predicted"/>
<dbReference type="EMBL" id="JRVC01000007">
    <property type="protein sequence ID" value="KHS46848.1"/>
    <property type="molecule type" value="Genomic_DNA"/>
</dbReference>
<dbReference type="STRING" id="48936.NJ75_01684"/>
<dbReference type="RefSeq" id="WP_039333402.1">
    <property type="nucleotide sequence ID" value="NZ_JRVC01000007.1"/>
</dbReference>
<dbReference type="PROSITE" id="PS51257">
    <property type="entry name" value="PROKAR_LIPOPROTEIN"/>
    <property type="match status" value="1"/>
</dbReference>
<protein>
    <recommendedName>
        <fullName evidence="4">Lipoprotein</fullName>
    </recommendedName>
</protein>
<evidence type="ECO:0000313" key="2">
    <source>
        <dbReference type="EMBL" id="KHS46848.1"/>
    </source>
</evidence>
<evidence type="ECO:0008006" key="4">
    <source>
        <dbReference type="Google" id="ProtNLM"/>
    </source>
</evidence>
<dbReference type="Proteomes" id="UP000031338">
    <property type="component" value="Unassembled WGS sequence"/>
</dbReference>
<evidence type="ECO:0000256" key="1">
    <source>
        <dbReference type="SAM" id="SignalP"/>
    </source>
</evidence>
<feature type="signal peptide" evidence="1">
    <location>
        <begin position="1"/>
        <end position="23"/>
    </location>
</feature>
<comment type="caution">
    <text evidence="2">The sequence shown here is derived from an EMBL/GenBank/DDBJ whole genome shotgun (WGS) entry which is preliminary data.</text>
</comment>
<keyword evidence="1" id="KW-0732">Signal</keyword>
<name>A0A0B8ZKT4_9SPHN</name>
<sequence length="134" mass="14555">MKRVTPFLIAGLTLAVAGCTADAKQGNDGHRADIPKAKVVGKPVNCLPLQTIRESQVRDDWTIDFRTSGGQWYRNTLPNRCFSLGFERAFSYSTSLTQLCNVDIITVLVNNGGPGPINRGACGLGEFTPVELEK</sequence>
<dbReference type="AlphaFoldDB" id="A0A0B8ZKT4"/>
<reference evidence="2 3" key="1">
    <citation type="submission" date="2014-10" db="EMBL/GenBank/DDBJ databases">
        <title>Draft genome sequence of Novosphingobium subterraneum DSM 12447.</title>
        <authorList>
            <person name="Gan H.M."/>
            <person name="Gan H.Y."/>
            <person name="Savka M.A."/>
        </authorList>
    </citation>
    <scope>NUCLEOTIDE SEQUENCE [LARGE SCALE GENOMIC DNA]</scope>
    <source>
        <strain evidence="2 3">DSM 12447</strain>
    </source>
</reference>
<gene>
    <name evidence="2" type="ORF">NJ75_01684</name>
</gene>
<dbReference type="PATRIC" id="fig|48936.3.peg.1689"/>
<accession>A0A0B8ZKT4</accession>
<organism evidence="2 3">
    <name type="scientific">Novosphingobium subterraneum</name>
    <dbReference type="NCBI Taxonomy" id="48936"/>
    <lineage>
        <taxon>Bacteria</taxon>
        <taxon>Pseudomonadati</taxon>
        <taxon>Pseudomonadota</taxon>
        <taxon>Alphaproteobacteria</taxon>
        <taxon>Sphingomonadales</taxon>
        <taxon>Sphingomonadaceae</taxon>
        <taxon>Novosphingobium</taxon>
    </lineage>
</organism>
<evidence type="ECO:0000313" key="3">
    <source>
        <dbReference type="Proteomes" id="UP000031338"/>
    </source>
</evidence>
<keyword evidence="3" id="KW-1185">Reference proteome</keyword>
<feature type="chain" id="PRO_5002140835" description="Lipoprotein" evidence="1">
    <location>
        <begin position="24"/>
        <end position="134"/>
    </location>
</feature>